<dbReference type="EMBL" id="JBBPBM010000154">
    <property type="protein sequence ID" value="KAK8503060.1"/>
    <property type="molecule type" value="Genomic_DNA"/>
</dbReference>
<sequence length="172" mass="18748">MFVHVSCSRQQVDISVTKNVWFLMFEEDNSDVCIHGMAQQAGTETHGPGFGSQSSDPVKPSELFFNDLSNAADGSTAVNDDMDGSEVEGSMLRLVSRHDDSSKRFIGVSCCSKVPKSTPTVNSERSGIQPVNPGHLPVISGYSIVQLQLLACYLQSQRKPDALCLPWYSHVP</sequence>
<gene>
    <name evidence="1" type="ORF">V6N12_067451</name>
</gene>
<name>A0ABR2B7Y0_9ROSI</name>
<evidence type="ECO:0000313" key="1">
    <source>
        <dbReference type="EMBL" id="KAK8503060.1"/>
    </source>
</evidence>
<protein>
    <submittedName>
        <fullName evidence="1">Uncharacterized protein</fullName>
    </submittedName>
</protein>
<dbReference type="Proteomes" id="UP001472677">
    <property type="component" value="Unassembled WGS sequence"/>
</dbReference>
<organism evidence="1 2">
    <name type="scientific">Hibiscus sabdariffa</name>
    <name type="common">roselle</name>
    <dbReference type="NCBI Taxonomy" id="183260"/>
    <lineage>
        <taxon>Eukaryota</taxon>
        <taxon>Viridiplantae</taxon>
        <taxon>Streptophyta</taxon>
        <taxon>Embryophyta</taxon>
        <taxon>Tracheophyta</taxon>
        <taxon>Spermatophyta</taxon>
        <taxon>Magnoliopsida</taxon>
        <taxon>eudicotyledons</taxon>
        <taxon>Gunneridae</taxon>
        <taxon>Pentapetalae</taxon>
        <taxon>rosids</taxon>
        <taxon>malvids</taxon>
        <taxon>Malvales</taxon>
        <taxon>Malvaceae</taxon>
        <taxon>Malvoideae</taxon>
        <taxon>Hibiscus</taxon>
    </lineage>
</organism>
<proteinExistence type="predicted"/>
<keyword evidence="2" id="KW-1185">Reference proteome</keyword>
<reference evidence="1 2" key="1">
    <citation type="journal article" date="2024" name="G3 (Bethesda)">
        <title>Genome assembly of Hibiscus sabdariffa L. provides insights into metabolisms of medicinal natural products.</title>
        <authorList>
            <person name="Kim T."/>
        </authorList>
    </citation>
    <scope>NUCLEOTIDE SEQUENCE [LARGE SCALE GENOMIC DNA]</scope>
    <source>
        <strain evidence="1">TK-2024</strain>
        <tissue evidence="1">Old leaves</tissue>
    </source>
</reference>
<comment type="caution">
    <text evidence="1">The sequence shown here is derived from an EMBL/GenBank/DDBJ whole genome shotgun (WGS) entry which is preliminary data.</text>
</comment>
<accession>A0ABR2B7Y0</accession>
<evidence type="ECO:0000313" key="2">
    <source>
        <dbReference type="Proteomes" id="UP001472677"/>
    </source>
</evidence>